<feature type="transmembrane region" description="Helical" evidence="1">
    <location>
        <begin position="43"/>
        <end position="64"/>
    </location>
</feature>
<reference evidence="2" key="1">
    <citation type="submission" date="2024-05" db="EMBL/GenBank/DDBJ databases">
        <title>Genome sequencing of novel strain.</title>
        <authorList>
            <person name="Ganbat D."/>
            <person name="Ganbat S."/>
            <person name="Lee S.-J."/>
        </authorList>
    </citation>
    <scope>NUCLEOTIDE SEQUENCE</scope>
    <source>
        <strain evidence="2">SMD15-11</strain>
    </source>
</reference>
<keyword evidence="1" id="KW-1133">Transmembrane helix</keyword>
<protein>
    <recommendedName>
        <fullName evidence="3">Transmembrane protein</fullName>
    </recommendedName>
</protein>
<gene>
    <name evidence="2" type="ORF">AAIA72_09485</name>
</gene>
<name>A0AB39USL2_9GAMM</name>
<dbReference type="AlphaFoldDB" id="A0AB39USL2"/>
<dbReference type="RefSeq" id="WP_369600083.1">
    <property type="nucleotide sequence ID" value="NZ_CP154858.1"/>
</dbReference>
<evidence type="ECO:0000313" key="2">
    <source>
        <dbReference type="EMBL" id="XDT71044.1"/>
    </source>
</evidence>
<keyword evidence="1" id="KW-0812">Transmembrane</keyword>
<feature type="transmembrane region" description="Helical" evidence="1">
    <location>
        <begin position="85"/>
        <end position="108"/>
    </location>
</feature>
<dbReference type="EMBL" id="CP154858">
    <property type="protein sequence ID" value="XDT71044.1"/>
    <property type="molecule type" value="Genomic_DNA"/>
</dbReference>
<keyword evidence="1" id="KW-0472">Membrane</keyword>
<sequence>MNEEWNFEEKSSRSTKVTVLLIVSFVIGVSVWAYFFPVITYSAVFWVGIVLMGLPLYCAAEDLVNLGLDRKFIKNWPRFLRLTYGIIWVLICMAICMAVIGVLSSMLVQ</sequence>
<proteinExistence type="predicted"/>
<evidence type="ECO:0000256" key="1">
    <source>
        <dbReference type="SAM" id="Phobius"/>
    </source>
</evidence>
<dbReference type="KEGG" id="tcd:AAIA72_09485"/>
<feature type="transmembrane region" description="Helical" evidence="1">
    <location>
        <begin position="17"/>
        <end position="37"/>
    </location>
</feature>
<accession>A0AB39USL2</accession>
<organism evidence="2">
    <name type="scientific">Thermohahella caldifontis</name>
    <dbReference type="NCBI Taxonomy" id="3142973"/>
    <lineage>
        <taxon>Bacteria</taxon>
        <taxon>Pseudomonadati</taxon>
        <taxon>Pseudomonadota</taxon>
        <taxon>Gammaproteobacteria</taxon>
        <taxon>Oceanospirillales</taxon>
        <taxon>Hahellaceae</taxon>
        <taxon>Thermohahella</taxon>
    </lineage>
</organism>
<evidence type="ECO:0008006" key="3">
    <source>
        <dbReference type="Google" id="ProtNLM"/>
    </source>
</evidence>